<dbReference type="EMBL" id="FNAI01000005">
    <property type="protein sequence ID" value="SDE34937.1"/>
    <property type="molecule type" value="Genomic_DNA"/>
</dbReference>
<organism evidence="1 2">
    <name type="scientific">Mucilaginibacter pineti</name>
    <dbReference type="NCBI Taxonomy" id="1391627"/>
    <lineage>
        <taxon>Bacteria</taxon>
        <taxon>Pseudomonadati</taxon>
        <taxon>Bacteroidota</taxon>
        <taxon>Sphingobacteriia</taxon>
        <taxon>Sphingobacteriales</taxon>
        <taxon>Sphingobacteriaceae</taxon>
        <taxon>Mucilaginibacter</taxon>
    </lineage>
</organism>
<dbReference type="STRING" id="1391627.SAMN05216464_105307"/>
<proteinExistence type="predicted"/>
<dbReference type="InterPro" id="IPR027417">
    <property type="entry name" value="P-loop_NTPase"/>
</dbReference>
<gene>
    <name evidence="1" type="ORF">SAMN05216464_105307</name>
</gene>
<dbReference type="RefSeq" id="WP_091149870.1">
    <property type="nucleotide sequence ID" value="NZ_FNAI01000005.1"/>
</dbReference>
<sequence length="1236" mass="144233">MSKYIQVNQALAAIEQGRFQILCNDFLKNEYPGDLQSIGTVEGKEKSRSGQPDAYIRKPDGQYILGEFTTKDDAFKSAFETKLRDDLDECLKFESLGIKPHQVDQIVLCCNSVVDIAFGETLNEIVSPLGIRLRIIGIETLSTYYSSTGKLFARDFLNIKFDTGQVLDKNSFIERYNKKDLSTPLTNVLLGRELELKNLLSMIGERSITLLLGGAGSGKTRLALQAMDDFVEANPEFIPYYIFGKSGDIIEDLLTFLHPGKAYILLVDDANRQVDNLLSVLDRMLDKGLQVKIVITVRDYAKDDVLKHIRKLDFEFFALAKLSDDIIQQVIYGPPFSIGDWTARKRISDIAEGNPRLAIMAARVYRQNPVLQSISDVSVIYDEYFQSIMDDGYLRQNEFSLKVLGILSFFNSVDIRSQLDVPILAAFGVGPEEFYSTAEQLEDLEIVEIYDRSVVKITEQIFSTYMFYQTFIDKGLLNFRTLLEDYLEKNQFRFKDTLLPVITVFGPQKVIEKHKPMLLEVLDGLRPQPNLAYDFLELFGFYMPEQLLVFVYQQITTNLEPGQQIDVEPIWENERFSGKSRLLNLLDPFFLQDTPDFTTALALGFRFVAKRPDHLDNYIDQLKRNLHPAGDEVAQNFPRLSKLLSWLNDPGNSSPEASKIFYQVLPRCFLNTHYEHHFYLQSGTGYQLAPNFAWMRTMLWEKIIHKYQDDREQVDLILRAYIKDEPHLNQVLFKFDEPYINRFITEHMRPALFADCYFVQDYLRLVEKKIGRLTELYKPLKKQFNNRSYQIYRLLSYDHYRDHYDYMKIAQARRETIGKKLPVRSLSGFKKLYDHIAEIAGHSGDVRNVISEGLAIILAGALERDLETGLSALAFYLKMGNPCWINPNPVFRQLMQSYPAETARLYALISQPEFAYRQNWLENFFYCLPEELVTREWSEKLLSCYEQVASSNNGIYPDHFIRYENEREDTIYDLLKTLFDKREADNQFLYKLSHDLMRQFPALVEKHLKFCQDLYLQQEEVDPHADIYSEELFLLLDHDIRFFDTYIDHLTSRQERMLSCGNKTLSQIWRYGNAKEMVYRAIVKMRQMRYWSTLNHLSSIFFIQVSEEDLPKCIEVLDQLLNDHKDDIRMLNIILDITRNSLGEQFHPFVKKIMIANPDMEVFKKLEFHNNHFSSTGNQIWADFKAAALSKLHAYIKAELPNHYDYLEHLDLLTRRIAMFKESADGERRLQFRGYR</sequence>
<accession>A0A1G7C6L7</accession>
<protein>
    <submittedName>
        <fullName evidence="1">Uncharacterized protein</fullName>
    </submittedName>
</protein>
<evidence type="ECO:0000313" key="2">
    <source>
        <dbReference type="Proteomes" id="UP000199072"/>
    </source>
</evidence>
<evidence type="ECO:0000313" key="1">
    <source>
        <dbReference type="EMBL" id="SDE34937.1"/>
    </source>
</evidence>
<keyword evidence="2" id="KW-1185">Reference proteome</keyword>
<dbReference type="SUPFAM" id="SSF52540">
    <property type="entry name" value="P-loop containing nucleoside triphosphate hydrolases"/>
    <property type="match status" value="1"/>
</dbReference>
<dbReference type="OrthoDB" id="9816071at2"/>
<dbReference type="AlphaFoldDB" id="A0A1G7C6L7"/>
<reference evidence="1 2" key="1">
    <citation type="submission" date="2016-10" db="EMBL/GenBank/DDBJ databases">
        <authorList>
            <person name="de Groot N.N."/>
        </authorList>
    </citation>
    <scope>NUCLEOTIDE SEQUENCE [LARGE SCALE GENOMIC DNA]</scope>
    <source>
        <strain evidence="1 2">47C3B</strain>
    </source>
</reference>
<name>A0A1G7C6L7_9SPHI</name>
<dbReference type="Proteomes" id="UP000199072">
    <property type="component" value="Unassembled WGS sequence"/>
</dbReference>